<reference evidence="4" key="1">
    <citation type="journal article" date="2017" name="Nature">
        <title>The genome of Chenopodium quinoa.</title>
        <authorList>
            <person name="Jarvis D.E."/>
            <person name="Ho Y.S."/>
            <person name="Lightfoot D.J."/>
            <person name="Schmoeckel S.M."/>
            <person name="Li B."/>
            <person name="Borm T.J.A."/>
            <person name="Ohyanagi H."/>
            <person name="Mineta K."/>
            <person name="Michell C.T."/>
            <person name="Saber N."/>
            <person name="Kharbatia N.M."/>
            <person name="Rupper R.R."/>
            <person name="Sharp A.R."/>
            <person name="Dally N."/>
            <person name="Boughton B.A."/>
            <person name="Woo Y.H."/>
            <person name="Gao G."/>
            <person name="Schijlen E.G.W.M."/>
            <person name="Guo X."/>
            <person name="Momin A.A."/>
            <person name="Negrao S."/>
            <person name="Al-Babili S."/>
            <person name="Gehring C."/>
            <person name="Roessner U."/>
            <person name="Jung C."/>
            <person name="Murphy K."/>
            <person name="Arold S.T."/>
            <person name="Gojobori T."/>
            <person name="van der Linden C.G."/>
            <person name="van Loo E.N."/>
            <person name="Jellen E.N."/>
            <person name="Maughan P.J."/>
            <person name="Tester M."/>
        </authorList>
    </citation>
    <scope>NUCLEOTIDE SEQUENCE [LARGE SCALE GENOMIC DNA]</scope>
    <source>
        <strain evidence="4">cv. PI 614886</strain>
    </source>
</reference>
<reference evidence="4" key="2">
    <citation type="submission" date="2021-03" db="UniProtKB">
        <authorList>
            <consortium name="EnsemblPlants"/>
        </authorList>
    </citation>
    <scope>IDENTIFICATION</scope>
</reference>
<feature type="domain" description="EF-hand" evidence="3">
    <location>
        <begin position="170"/>
        <end position="205"/>
    </location>
</feature>
<dbReference type="CDD" id="cd00051">
    <property type="entry name" value="EFh"/>
    <property type="match status" value="1"/>
</dbReference>
<feature type="transmembrane region" description="Helical" evidence="2">
    <location>
        <begin position="111"/>
        <end position="128"/>
    </location>
</feature>
<organism evidence="4 5">
    <name type="scientific">Chenopodium quinoa</name>
    <name type="common">Quinoa</name>
    <dbReference type="NCBI Taxonomy" id="63459"/>
    <lineage>
        <taxon>Eukaryota</taxon>
        <taxon>Viridiplantae</taxon>
        <taxon>Streptophyta</taxon>
        <taxon>Embryophyta</taxon>
        <taxon>Tracheophyta</taxon>
        <taxon>Spermatophyta</taxon>
        <taxon>Magnoliopsida</taxon>
        <taxon>eudicotyledons</taxon>
        <taxon>Gunneridae</taxon>
        <taxon>Pentapetalae</taxon>
        <taxon>Caryophyllales</taxon>
        <taxon>Chenopodiaceae</taxon>
        <taxon>Chenopodioideae</taxon>
        <taxon>Atripliceae</taxon>
        <taxon>Chenopodium</taxon>
    </lineage>
</organism>
<dbReference type="GO" id="GO:0005509">
    <property type="term" value="F:calcium ion binding"/>
    <property type="evidence" value="ECO:0007669"/>
    <property type="project" value="InterPro"/>
</dbReference>
<accession>A0A803LWG8</accession>
<dbReference type="SMART" id="SM00054">
    <property type="entry name" value="EFh"/>
    <property type="match status" value="1"/>
</dbReference>
<keyword evidence="2" id="KW-0812">Transmembrane</keyword>
<dbReference type="PROSITE" id="PS00018">
    <property type="entry name" value="EF_HAND_1"/>
    <property type="match status" value="1"/>
</dbReference>
<dbReference type="PANTHER" id="PTHR35473">
    <property type="entry name" value="1-ACYL-SN-GLYCEROL-3-PHOSPHATE ACYLTRANSFERASE"/>
    <property type="match status" value="1"/>
</dbReference>
<dbReference type="SUPFAM" id="SSF47473">
    <property type="entry name" value="EF-hand"/>
    <property type="match status" value="1"/>
</dbReference>
<dbReference type="PROSITE" id="PS50222">
    <property type="entry name" value="EF_HAND_2"/>
    <property type="match status" value="1"/>
</dbReference>
<dbReference type="Proteomes" id="UP000596660">
    <property type="component" value="Unplaced"/>
</dbReference>
<dbReference type="EnsemblPlants" id="AUR62019819-RA">
    <property type="protein sequence ID" value="AUR62019819-RA:cds"/>
    <property type="gene ID" value="AUR62019819"/>
</dbReference>
<keyword evidence="2" id="KW-0472">Membrane</keyword>
<evidence type="ECO:0000259" key="3">
    <source>
        <dbReference type="PROSITE" id="PS50222"/>
    </source>
</evidence>
<keyword evidence="1" id="KW-0106">Calcium</keyword>
<dbReference type="Pfam" id="PF13405">
    <property type="entry name" value="EF-hand_6"/>
    <property type="match status" value="1"/>
</dbReference>
<keyword evidence="5" id="KW-1185">Reference proteome</keyword>
<dbReference type="AlphaFoldDB" id="A0A803LWG8"/>
<dbReference type="Gramene" id="AUR62019819-RA">
    <property type="protein sequence ID" value="AUR62019819-RA:cds"/>
    <property type="gene ID" value="AUR62019819"/>
</dbReference>
<proteinExistence type="predicted"/>
<dbReference type="InterPro" id="IPR011992">
    <property type="entry name" value="EF-hand-dom_pair"/>
</dbReference>
<evidence type="ECO:0000256" key="1">
    <source>
        <dbReference type="ARBA" id="ARBA00022837"/>
    </source>
</evidence>
<evidence type="ECO:0000313" key="4">
    <source>
        <dbReference type="EnsemblPlants" id="AUR62019819-RA:cds"/>
    </source>
</evidence>
<evidence type="ECO:0000313" key="5">
    <source>
        <dbReference type="Proteomes" id="UP000596660"/>
    </source>
</evidence>
<sequence>MAANCILSIHSNSTPTSLFPLTPSNSLQIPSSSFLKIRDNTKFNNGVFTTTIGMRRRKGGIVCGFLPVDPWAPTIDSQSIASQLFAFSLFPYLGFLYFITKSKSAPKLTVFGFYFLLAFVGATSRNVIEKARKLKLRTRDRVQLDLCIGNPPRSRLNMNVKQSESHKATIDEVQLRALFRKHDINGDGHLNKEELKEAFRRLGSFMPSWRADRAIYYTDIDIDGVINEEEIDHLVAYAVDYGYTLD</sequence>
<evidence type="ECO:0000256" key="2">
    <source>
        <dbReference type="SAM" id="Phobius"/>
    </source>
</evidence>
<keyword evidence="2" id="KW-1133">Transmembrane helix</keyword>
<feature type="transmembrane region" description="Helical" evidence="2">
    <location>
        <begin position="80"/>
        <end position="99"/>
    </location>
</feature>
<dbReference type="PANTHER" id="PTHR35473:SF3">
    <property type="entry name" value="1-ACYL-SN-GLYCEROL-3-PHOSPHATE ACYLTRANSFERASE"/>
    <property type="match status" value="1"/>
</dbReference>
<dbReference type="InterPro" id="IPR021995">
    <property type="entry name" value="DUF3593"/>
</dbReference>
<protein>
    <recommendedName>
        <fullName evidence="3">EF-hand domain-containing protein</fullName>
    </recommendedName>
</protein>
<dbReference type="Gene3D" id="1.10.238.10">
    <property type="entry name" value="EF-hand"/>
    <property type="match status" value="1"/>
</dbReference>
<dbReference type="InterPro" id="IPR002048">
    <property type="entry name" value="EF_hand_dom"/>
</dbReference>
<name>A0A803LWG8_CHEQI</name>
<dbReference type="Pfam" id="PF12159">
    <property type="entry name" value="DUF3593"/>
    <property type="match status" value="1"/>
</dbReference>
<dbReference type="InterPro" id="IPR018247">
    <property type="entry name" value="EF_Hand_1_Ca_BS"/>
</dbReference>